<gene>
    <name evidence="1" type="ORF">EV199_3421</name>
</gene>
<name>A0A4Q7MSE6_9BACT</name>
<dbReference type="EMBL" id="SGXA01000002">
    <property type="protein sequence ID" value="RZS71517.1"/>
    <property type="molecule type" value="Genomic_DNA"/>
</dbReference>
<keyword evidence="2" id="KW-1185">Reference proteome</keyword>
<dbReference type="OrthoDB" id="83960at563835"/>
<evidence type="ECO:0008006" key="3">
    <source>
        <dbReference type="Google" id="ProtNLM"/>
    </source>
</evidence>
<dbReference type="RefSeq" id="WP_130542015.1">
    <property type="nucleotide sequence ID" value="NZ_CP042431.1"/>
</dbReference>
<comment type="caution">
    <text evidence="1">The sequence shown here is derived from an EMBL/GenBank/DDBJ whole genome shotgun (WGS) entry which is preliminary data.</text>
</comment>
<reference evidence="1 2" key="1">
    <citation type="submission" date="2019-02" db="EMBL/GenBank/DDBJ databases">
        <title>Genomic Encyclopedia of Type Strains, Phase IV (KMG-IV): sequencing the most valuable type-strain genomes for metagenomic binning, comparative biology and taxonomic classification.</title>
        <authorList>
            <person name="Goeker M."/>
        </authorList>
    </citation>
    <scope>NUCLEOTIDE SEQUENCE [LARGE SCALE GENOMIC DNA]</scope>
    <source>
        <strain evidence="1 2">DSM 18116</strain>
    </source>
</reference>
<dbReference type="AlphaFoldDB" id="A0A4Q7MSE6"/>
<sequence length="120" mass="13306">MIDKKESEAAKYKLGLALKTILDKNKAIAEENKQKGIKDPNLISSFGKLETNTGLRKATIVDIVSAKRKAEFPSVAAILAAFDLSLSDFGKIYDNITDSQITSYKLELSKAKKERTQKKK</sequence>
<protein>
    <recommendedName>
        <fullName evidence="3">HTH cro/C1-type domain-containing protein</fullName>
    </recommendedName>
</protein>
<accession>A0A4Q7MSE6</accession>
<evidence type="ECO:0000313" key="1">
    <source>
        <dbReference type="EMBL" id="RZS71517.1"/>
    </source>
</evidence>
<proteinExistence type="predicted"/>
<organism evidence="1 2">
    <name type="scientific">Pseudobacter ginsenosidimutans</name>
    <dbReference type="NCBI Taxonomy" id="661488"/>
    <lineage>
        <taxon>Bacteria</taxon>
        <taxon>Pseudomonadati</taxon>
        <taxon>Bacteroidota</taxon>
        <taxon>Chitinophagia</taxon>
        <taxon>Chitinophagales</taxon>
        <taxon>Chitinophagaceae</taxon>
        <taxon>Pseudobacter</taxon>
    </lineage>
</organism>
<evidence type="ECO:0000313" key="2">
    <source>
        <dbReference type="Proteomes" id="UP000293874"/>
    </source>
</evidence>
<dbReference type="Proteomes" id="UP000293874">
    <property type="component" value="Unassembled WGS sequence"/>
</dbReference>